<feature type="region of interest" description="Disordered" evidence="3">
    <location>
        <begin position="500"/>
        <end position="535"/>
    </location>
</feature>
<keyword evidence="1" id="KW-0677">Repeat</keyword>
<evidence type="ECO:0000313" key="4">
    <source>
        <dbReference type="EMBL" id="AAD02447.1"/>
    </source>
</evidence>
<feature type="compositionally biased region" description="Polar residues" evidence="3">
    <location>
        <begin position="850"/>
        <end position="861"/>
    </location>
</feature>
<evidence type="ECO:0000256" key="1">
    <source>
        <dbReference type="ARBA" id="ARBA00022737"/>
    </source>
</evidence>
<dbReference type="InterPro" id="IPR020990">
    <property type="entry name" value="CSOS2/2B"/>
</dbReference>
<protein>
    <submittedName>
        <fullName evidence="4">Carboxysome structural polypeptide</fullName>
    </submittedName>
</protein>
<organism evidence="4">
    <name type="scientific">Thiomonas intermedia (strain K12)</name>
    <name type="common">Thiobacillus intermedius</name>
    <dbReference type="NCBI Taxonomy" id="75379"/>
    <lineage>
        <taxon>Bacteria</taxon>
        <taxon>Pseudomonadati</taxon>
        <taxon>Pseudomonadota</taxon>
        <taxon>Betaproteobacteria</taxon>
        <taxon>Burkholderiales</taxon>
        <taxon>Thiomonas</taxon>
    </lineage>
</organism>
<feature type="region of interest" description="Disordered" evidence="3">
    <location>
        <begin position="253"/>
        <end position="312"/>
    </location>
</feature>
<name>Q9ZHY9_THIK1</name>
<dbReference type="GO" id="GO:0043886">
    <property type="term" value="F:structural constituent of carboxysome shell"/>
    <property type="evidence" value="ECO:0007669"/>
    <property type="project" value="InterPro"/>
</dbReference>
<feature type="compositionally biased region" description="Low complexity" evidence="3">
    <location>
        <begin position="49"/>
        <end position="62"/>
    </location>
</feature>
<feature type="region of interest" description="Disordered" evidence="3">
    <location>
        <begin position="348"/>
        <end position="368"/>
    </location>
</feature>
<feature type="compositionally biased region" description="Low complexity" evidence="3">
    <location>
        <begin position="30"/>
        <end position="42"/>
    </location>
</feature>
<feature type="region of interest" description="Disordered" evidence="3">
    <location>
        <begin position="850"/>
        <end position="913"/>
    </location>
</feature>
<feature type="region of interest" description="Disordered" evidence="3">
    <location>
        <begin position="79"/>
        <end position="123"/>
    </location>
</feature>
<sequence>MTYPAERHAQATLSGRELALKRRQAMALHGKAGSAKPAGAPARQRPEMAAASSAASSQSRPASAVSAAPVVRAAAFASASAPTASLNPPQAQLSPARARRQALSQQGKAAVKLAGSGGPSAHLRPSVAAISREASSRDASASCGCATEQSCGCGCADATAAPSTQSAMFAPAAEVSNAVRAVPMAGGRALAQARRAALAQDGKAGLRRVAQATKIAASLPGQDWQVAMSKGATARQVAMQRRHVQSLVGRAGACASAESSRPSGRMKARNTTGSRADEGRGRSHHPRANDVTGTQVERSQRVSGNEPGSCRAITGTEYIGSEQFDTLCKTRPAPNPPKVGVSTTLREQRVTGTEVGRSSKMTGDEPGSCRVITGTDYLSAERYQEFCDTRPQPGAQKVGRGTTEMGQRFTGTLVDRPVKVTGGEQGSDRTVTGTSYSMASADTAPNKVEISTTAQGKAVTGTGLGARKGMTGDEAGACRPVTGTQYLSSEQFVQVCGTEAPAQPRKVSVMSSRDGQSVTGTDVGRSSQVTGSEAGSARAITGNQYFNAKDFGGASTAAPAKVSTMQRLSGRSVTGSEVAPSPKLSGDESYGCQPVTGVYYIGTQQLAAVCETAPAIAPVAKVAVDQTWKGQKVTGSHAGRSQRVTGNEAGACAPISGNSYFGQGQYAEFCAAPALQQQRNLQRDSTTVSLRAITGGRPGAGGSVMTGDERGACEPVTGTPYLGMDTMPGQCATSGRFVSRARPVEEPVRDPAPAGFSILTRGHASLGRERDQAVTGNGMGSERISGSINKAEGLITGTPEFRKQDVQRLQAQQQVQKDALLQRAAQRLSGEGSQQGTKVSGDVWLDKSRVTGTEGTSSLMRNLSMRGQPRGAGANATTFREVERPEVPASRVTGSSGNTERGAPVTVSGGARG</sequence>
<feature type="compositionally biased region" description="Polar residues" evidence="3">
    <location>
        <begin position="563"/>
        <end position="575"/>
    </location>
</feature>
<feature type="region of interest" description="Disordered" evidence="3">
    <location>
        <begin position="562"/>
        <end position="587"/>
    </location>
</feature>
<feature type="compositionally biased region" description="Polar residues" evidence="3">
    <location>
        <begin position="291"/>
        <end position="303"/>
    </location>
</feature>
<comment type="similarity">
    <text evidence="2">Belongs to the CsoS2 family.</text>
</comment>
<dbReference type="AlphaFoldDB" id="Q9ZHY9"/>
<feature type="compositionally biased region" description="Polar residues" evidence="3">
    <location>
        <begin position="509"/>
        <end position="533"/>
    </location>
</feature>
<feature type="region of interest" description="Disordered" evidence="3">
    <location>
        <begin position="24"/>
        <end position="62"/>
    </location>
</feature>
<gene>
    <name evidence="4" type="primary">csoS2</name>
</gene>
<proteinExistence type="inferred from homology"/>
<evidence type="ECO:0000256" key="3">
    <source>
        <dbReference type="SAM" id="MobiDB-lite"/>
    </source>
</evidence>
<feature type="region of interest" description="Disordered" evidence="3">
    <location>
        <begin position="767"/>
        <end position="790"/>
    </location>
</feature>
<dbReference type="EMBL" id="AF046933">
    <property type="protein sequence ID" value="AAD02447.1"/>
    <property type="molecule type" value="Genomic_DNA"/>
</dbReference>
<reference evidence="4" key="1">
    <citation type="journal article" date="2003" name="Curr. Microbiol.">
        <title>Organization of carboxysome genes in the thiobacilli.</title>
        <authorList>
            <person name="Cannon G.C."/>
            <person name="Baker S.H."/>
            <person name="Soyer F."/>
            <person name="Johnson D.R."/>
            <person name="Bradburne C.E."/>
            <person name="Mehlman J.L."/>
            <person name="Davies P.S."/>
            <person name="Jiang Q.L."/>
            <person name="Heinhorst S."/>
            <person name="Shively J.M."/>
        </authorList>
    </citation>
    <scope>NUCLEOTIDE SEQUENCE</scope>
    <source>
        <strain evidence="4">K12</strain>
    </source>
</reference>
<feature type="region of interest" description="Disordered" evidence="3">
    <location>
        <begin position="692"/>
        <end position="712"/>
    </location>
</feature>
<evidence type="ECO:0000256" key="2">
    <source>
        <dbReference type="ARBA" id="ARBA00024044"/>
    </source>
</evidence>
<dbReference type="Pfam" id="PF12288">
    <property type="entry name" value="CsoS2_M"/>
    <property type="match status" value="2"/>
</dbReference>
<accession>Q9ZHY9</accession>